<evidence type="ECO:0008006" key="3">
    <source>
        <dbReference type="Google" id="ProtNLM"/>
    </source>
</evidence>
<dbReference type="RefSeq" id="WP_052561965.1">
    <property type="nucleotide sequence ID" value="NZ_BAFN01000001.1"/>
</dbReference>
<protein>
    <recommendedName>
        <fullName evidence="3">DUF2278 domain-containing protein</fullName>
    </recommendedName>
</protein>
<dbReference type="Proteomes" id="UP000032309">
    <property type="component" value="Unassembled WGS sequence"/>
</dbReference>
<organism evidence="1 2">
    <name type="scientific">Candidatus Brocadia sinica JPN1</name>
    <dbReference type="NCBI Taxonomy" id="1197129"/>
    <lineage>
        <taxon>Bacteria</taxon>
        <taxon>Pseudomonadati</taxon>
        <taxon>Planctomycetota</taxon>
        <taxon>Candidatus Brocadiia</taxon>
        <taxon>Candidatus Brocadiales</taxon>
        <taxon>Candidatus Brocadiaceae</taxon>
        <taxon>Candidatus Brocadia</taxon>
    </lineage>
</organism>
<name>A0ABQ0JT91_9BACT</name>
<dbReference type="EMBL" id="BAFN01000001">
    <property type="protein sequence ID" value="GAN31943.1"/>
    <property type="molecule type" value="Genomic_DNA"/>
</dbReference>
<proteinExistence type="predicted"/>
<reference evidence="2" key="1">
    <citation type="journal article" date="2015" name="Genome Announc.">
        <title>Draft Genome Sequence of an Anaerobic Ammonium-Oxidizing Bacterium, "Candidatus Brocadia sinica".</title>
        <authorList>
            <person name="Oshiki M."/>
            <person name="Shinyako-Hata K."/>
            <person name="Satoh H."/>
            <person name="Okabe S."/>
        </authorList>
    </citation>
    <scope>NUCLEOTIDE SEQUENCE [LARGE SCALE GENOMIC DNA]</scope>
    <source>
        <strain evidence="2">JPN1</strain>
    </source>
</reference>
<evidence type="ECO:0000313" key="1">
    <source>
        <dbReference type="EMBL" id="GAN31943.1"/>
    </source>
</evidence>
<keyword evidence="2" id="KW-1185">Reference proteome</keyword>
<comment type="caution">
    <text evidence="1">The sequence shown here is derived from an EMBL/GenBank/DDBJ whole genome shotgun (WGS) entry which is preliminary data.</text>
</comment>
<dbReference type="Pfam" id="PF10042">
    <property type="entry name" value="DUF2278"/>
    <property type="match status" value="1"/>
</dbReference>
<dbReference type="InterPro" id="IPR019268">
    <property type="entry name" value="DUF2278"/>
</dbReference>
<sequence length="221" mass="24688">MPLNDGYGVVIGTLHNYYRDPVNDYGQYYHGNVEVQTPAGIYKCAIDVDSKKLPNGVEWRVVELGKTSLKGVTTLANGWHYLASNATSGALDYVRSPEFQPKVGCVFVVFNPILEALRRLLQTVINPPWKKGTSIDALADLEPLLQEPKRLYIFGEPFTNDLGVHNIHQNQGDPAGSQWWAENGIWQDGATLIQRQDDTIAAFLNKFKTQSYQTDNNGHPV</sequence>
<gene>
    <name evidence="1" type="ORF">BROSI_A0447</name>
</gene>
<accession>A0ABQ0JT91</accession>
<evidence type="ECO:0000313" key="2">
    <source>
        <dbReference type="Proteomes" id="UP000032309"/>
    </source>
</evidence>